<feature type="transmembrane region" description="Helical" evidence="8">
    <location>
        <begin position="180"/>
        <end position="210"/>
    </location>
</feature>
<proteinExistence type="predicted"/>
<gene>
    <name evidence="10" type="ORF">U14_02935</name>
</gene>
<evidence type="ECO:0000256" key="2">
    <source>
        <dbReference type="ARBA" id="ARBA00022475"/>
    </source>
</evidence>
<dbReference type="InterPro" id="IPR050297">
    <property type="entry name" value="LipidA_mod_glycosyltrf_83"/>
</dbReference>
<keyword evidence="7 8" id="KW-0472">Membrane</keyword>
<feature type="transmembrane region" description="Helical" evidence="8">
    <location>
        <begin position="279"/>
        <end position="295"/>
    </location>
</feature>
<dbReference type="GO" id="GO:0006493">
    <property type="term" value="P:protein O-linked glycosylation"/>
    <property type="evidence" value="ECO:0007669"/>
    <property type="project" value="InterPro"/>
</dbReference>
<keyword evidence="5 8" id="KW-0812">Transmembrane</keyword>
<keyword evidence="3" id="KW-0328">Glycosyltransferase</keyword>
<accession>A0A081BMS4</accession>
<evidence type="ECO:0000256" key="6">
    <source>
        <dbReference type="ARBA" id="ARBA00022989"/>
    </source>
</evidence>
<dbReference type="EMBL" id="DF820457">
    <property type="protein sequence ID" value="GAK51690.1"/>
    <property type="molecule type" value="Genomic_DNA"/>
</dbReference>
<name>A0A081BMS4_9BACT</name>
<feature type="transmembrane region" description="Helical" evidence="8">
    <location>
        <begin position="305"/>
        <end position="323"/>
    </location>
</feature>
<dbReference type="GO" id="GO:0009103">
    <property type="term" value="P:lipopolysaccharide biosynthetic process"/>
    <property type="evidence" value="ECO:0007669"/>
    <property type="project" value="UniProtKB-ARBA"/>
</dbReference>
<dbReference type="AlphaFoldDB" id="A0A081BMS4"/>
<evidence type="ECO:0000256" key="3">
    <source>
        <dbReference type="ARBA" id="ARBA00022676"/>
    </source>
</evidence>
<dbReference type="GO" id="GO:0005886">
    <property type="term" value="C:plasma membrane"/>
    <property type="evidence" value="ECO:0007669"/>
    <property type="project" value="UniProtKB-SubCell"/>
</dbReference>
<feature type="transmembrane region" description="Helical" evidence="8">
    <location>
        <begin position="358"/>
        <end position="376"/>
    </location>
</feature>
<dbReference type="InterPro" id="IPR003342">
    <property type="entry name" value="ArnT-like_N"/>
</dbReference>
<reference evidence="10" key="1">
    <citation type="journal article" date="2015" name="PeerJ">
        <title>First genomic representation of candidate bacterial phylum KSB3 points to enhanced environmental sensing as a trigger of wastewater bulking.</title>
        <authorList>
            <person name="Sekiguchi Y."/>
            <person name="Ohashi A."/>
            <person name="Parks D.H."/>
            <person name="Yamauchi T."/>
            <person name="Tyson G.W."/>
            <person name="Hugenholtz P."/>
        </authorList>
    </citation>
    <scope>NUCLEOTIDE SEQUENCE [LARGE SCALE GENOMIC DNA]</scope>
</reference>
<dbReference type="Proteomes" id="UP000030700">
    <property type="component" value="Unassembled WGS sequence"/>
</dbReference>
<evidence type="ECO:0000259" key="9">
    <source>
        <dbReference type="Pfam" id="PF02366"/>
    </source>
</evidence>
<keyword evidence="11" id="KW-1185">Reference proteome</keyword>
<evidence type="ECO:0000313" key="11">
    <source>
        <dbReference type="Proteomes" id="UP000030700"/>
    </source>
</evidence>
<dbReference type="GO" id="GO:0000030">
    <property type="term" value="F:mannosyltransferase activity"/>
    <property type="evidence" value="ECO:0007669"/>
    <property type="project" value="InterPro"/>
</dbReference>
<sequence>MIKNISENQSYQSNQCSICIVHRFWWPVYFALLALTLNNTLPYQGDEAFYIASSIRMIKTGDYLLPVYFGEPRFQKPILPYWFTVAGYKLFGIHLWSGRFFFVLLSAATLLLLYRFAYALIPDRRFASLNALLLASSPLFVESARVAMTDMPLLFFTTFALFAFYQALERPECLLPYYLLAYLAMGLACASKGVFGVFPGVVMFVYLLIVRPPNYRAALWRMLHPLPVAIFLLLAGWWYLYAYWFYAPELLRQLRTESEIATSHVWQIFGNLLAYSKDALLYYAPFSAIAAYLAVKRRLTLPPRFLPLLIYALATFALLVFALERHKSRYFLLAFPALTLLMSYVFHRHQFYALAEKLAIGLSALQLMIYLVYPMVSGQPINELVRYWDNHLNGTLALYDMPRRENSWAQALSHGKLQAYGERGEYLIVEEKKLENFQQYEVIKTAKKLKNVKIRGFSLVKIDETYLLLHSYMLRKK</sequence>
<protein>
    <submittedName>
        <fullName evidence="10">Uncharacterized protein aq_1220</fullName>
    </submittedName>
</protein>
<dbReference type="HOGENOM" id="CLU_571940_0_0_0"/>
<feature type="transmembrane region" description="Helical" evidence="8">
    <location>
        <begin position="100"/>
        <end position="121"/>
    </location>
</feature>
<keyword evidence="2" id="KW-1003">Cell membrane</keyword>
<dbReference type="PANTHER" id="PTHR33908">
    <property type="entry name" value="MANNOSYLTRANSFERASE YKCB-RELATED"/>
    <property type="match status" value="1"/>
</dbReference>
<evidence type="ECO:0000256" key="4">
    <source>
        <dbReference type="ARBA" id="ARBA00022679"/>
    </source>
</evidence>
<keyword evidence="4" id="KW-0808">Transferase</keyword>
<keyword evidence="6 8" id="KW-1133">Transmembrane helix</keyword>
<organism evidence="10">
    <name type="scientific">Candidatus Moduliflexus flocculans</name>
    <dbReference type="NCBI Taxonomy" id="1499966"/>
    <lineage>
        <taxon>Bacteria</taxon>
        <taxon>Candidatus Moduliflexota</taxon>
        <taxon>Candidatus Moduliflexia</taxon>
        <taxon>Candidatus Moduliflexales</taxon>
        <taxon>Candidatus Moduliflexaceae</taxon>
    </lineage>
</organism>
<dbReference type="STRING" id="1499966.U14_02935"/>
<evidence type="ECO:0000313" key="10">
    <source>
        <dbReference type="EMBL" id="GAK51690.1"/>
    </source>
</evidence>
<dbReference type="Pfam" id="PF02366">
    <property type="entry name" value="PMT"/>
    <property type="match status" value="1"/>
</dbReference>
<dbReference type="GO" id="GO:0016763">
    <property type="term" value="F:pentosyltransferase activity"/>
    <property type="evidence" value="ECO:0007669"/>
    <property type="project" value="TreeGrafter"/>
</dbReference>
<feature type="domain" description="ArnT-like N-terminal" evidence="9">
    <location>
        <begin position="42"/>
        <end position="246"/>
    </location>
</feature>
<evidence type="ECO:0000256" key="1">
    <source>
        <dbReference type="ARBA" id="ARBA00004651"/>
    </source>
</evidence>
<dbReference type="PANTHER" id="PTHR33908:SF3">
    <property type="entry name" value="UNDECAPRENYL PHOSPHATE-ALPHA-4-AMINO-4-DEOXY-L-ARABINOSE ARABINOSYL TRANSFERASE"/>
    <property type="match status" value="1"/>
</dbReference>
<dbReference type="GO" id="GO:0010041">
    <property type="term" value="P:response to iron(III) ion"/>
    <property type="evidence" value="ECO:0007669"/>
    <property type="project" value="TreeGrafter"/>
</dbReference>
<feature type="transmembrane region" description="Helical" evidence="8">
    <location>
        <begin position="222"/>
        <end position="246"/>
    </location>
</feature>
<evidence type="ECO:0000256" key="8">
    <source>
        <dbReference type="SAM" id="Phobius"/>
    </source>
</evidence>
<feature type="transmembrane region" description="Helical" evidence="8">
    <location>
        <begin position="151"/>
        <end position="168"/>
    </location>
</feature>
<comment type="subcellular location">
    <subcellularLocation>
        <location evidence="1">Cell membrane</location>
        <topology evidence="1">Multi-pass membrane protein</topology>
    </subcellularLocation>
</comment>
<feature type="transmembrane region" description="Helical" evidence="8">
    <location>
        <begin position="329"/>
        <end position="346"/>
    </location>
</feature>
<evidence type="ECO:0000256" key="7">
    <source>
        <dbReference type="ARBA" id="ARBA00023136"/>
    </source>
</evidence>
<evidence type="ECO:0000256" key="5">
    <source>
        <dbReference type="ARBA" id="ARBA00022692"/>
    </source>
</evidence>